<dbReference type="AlphaFoldDB" id="A0A918D3Q2"/>
<reference evidence="1" key="1">
    <citation type="journal article" date="2014" name="Int. J. Syst. Evol. Microbiol.">
        <title>Complete genome sequence of Corynebacterium casei LMG S-19264T (=DSM 44701T), isolated from a smear-ripened cheese.</title>
        <authorList>
            <consortium name="US DOE Joint Genome Institute (JGI-PGF)"/>
            <person name="Walter F."/>
            <person name="Albersmeier A."/>
            <person name="Kalinowski J."/>
            <person name="Ruckert C."/>
        </authorList>
    </citation>
    <scope>NUCLEOTIDE SEQUENCE</scope>
    <source>
        <strain evidence="1">JCM 17251</strain>
    </source>
</reference>
<evidence type="ECO:0008006" key="3">
    <source>
        <dbReference type="Google" id="ProtNLM"/>
    </source>
</evidence>
<sequence length="353" mass="39460">MPKTIFDLVNAPNIATYYQENNSNRIPYLGETLFPSKKQLGLDLSWIKGSKGLPVALKASAFDAKAELRDRIGVTKLETEMPFFREGMRIGEKERQEILKVMGSANSQYLMPLINRVYDDVANLVDGARVVPERMIMQLLSTGQISITSGRQVYEYDYQLSEDNQVTLTGTDQWSNEDANPITDIKEWQDEIEDKTGTRPTRAICTRKTWNYLANNKTIRLDMNPLGGQNIILTDSMVQQYLSNKLGLTIAVYNKKFSTEVGGESQLFFPDDVFTLIPEGNLGNTYYGTTPEEADLMSGNTDAQVSLVDNAIAVTSVKEPHPVNVYNIVSEIVLPSFESIDNIFIAKVADATP</sequence>
<keyword evidence="2" id="KW-1185">Reference proteome</keyword>
<proteinExistence type="predicted"/>
<dbReference type="EMBL" id="BMOS01000031">
    <property type="protein sequence ID" value="GGN64302.1"/>
    <property type="molecule type" value="Genomic_DNA"/>
</dbReference>
<dbReference type="Gene3D" id="3.90.1690.10">
    <property type="entry name" value="phage-related protein like domain"/>
    <property type="match status" value="1"/>
</dbReference>
<protein>
    <recommendedName>
        <fullName evidence="3">Phage capsid protein</fullName>
    </recommendedName>
</protein>
<evidence type="ECO:0000313" key="2">
    <source>
        <dbReference type="Proteomes" id="UP000624041"/>
    </source>
</evidence>
<reference evidence="1" key="2">
    <citation type="submission" date="2020-09" db="EMBL/GenBank/DDBJ databases">
        <authorList>
            <person name="Sun Q."/>
            <person name="Ohkuma M."/>
        </authorList>
    </citation>
    <scope>NUCLEOTIDE SEQUENCE</scope>
    <source>
        <strain evidence="1">JCM 17251</strain>
    </source>
</reference>
<name>A0A918D3Q2_9BACI</name>
<organism evidence="1 2">
    <name type="scientific">Oceanobacillus indicireducens</name>
    <dbReference type="NCBI Taxonomy" id="1004261"/>
    <lineage>
        <taxon>Bacteria</taxon>
        <taxon>Bacillati</taxon>
        <taxon>Bacillota</taxon>
        <taxon>Bacilli</taxon>
        <taxon>Bacillales</taxon>
        <taxon>Bacillaceae</taxon>
        <taxon>Oceanobacillus</taxon>
    </lineage>
</organism>
<comment type="caution">
    <text evidence="1">The sequence shown here is derived from an EMBL/GenBank/DDBJ whole genome shotgun (WGS) entry which is preliminary data.</text>
</comment>
<dbReference type="RefSeq" id="WP_188858814.1">
    <property type="nucleotide sequence ID" value="NZ_BMOS01000031.1"/>
</dbReference>
<dbReference type="InterPro" id="IPR005564">
    <property type="entry name" value="Major_capsid_GpE"/>
</dbReference>
<dbReference type="Proteomes" id="UP000624041">
    <property type="component" value="Unassembled WGS sequence"/>
</dbReference>
<gene>
    <name evidence="1" type="ORF">GCM10007971_32030</name>
</gene>
<accession>A0A918D3Q2</accession>
<dbReference type="InterPro" id="IPR053738">
    <property type="entry name" value="Lambda_capsid_assembly"/>
</dbReference>
<dbReference type="Pfam" id="PF03864">
    <property type="entry name" value="Phage_cap_E"/>
    <property type="match status" value="1"/>
</dbReference>
<evidence type="ECO:0000313" key="1">
    <source>
        <dbReference type="EMBL" id="GGN64302.1"/>
    </source>
</evidence>